<keyword evidence="4" id="KW-1185">Reference proteome</keyword>
<reference evidence="3" key="5">
    <citation type="submission" date="2025-09" db="UniProtKB">
        <authorList>
            <consortium name="Ensembl"/>
        </authorList>
    </citation>
    <scope>IDENTIFICATION</scope>
</reference>
<name>A0A4W3GJF9_CALMI</name>
<dbReference type="SMART" id="SM00442">
    <property type="entry name" value="FGF"/>
    <property type="match status" value="1"/>
</dbReference>
<dbReference type="PROSITE" id="PS00247">
    <property type="entry name" value="HBGF_FGF"/>
    <property type="match status" value="1"/>
</dbReference>
<organism evidence="3 4">
    <name type="scientific">Callorhinchus milii</name>
    <name type="common">Ghost shark</name>
    <dbReference type="NCBI Taxonomy" id="7868"/>
    <lineage>
        <taxon>Eukaryota</taxon>
        <taxon>Metazoa</taxon>
        <taxon>Chordata</taxon>
        <taxon>Craniata</taxon>
        <taxon>Vertebrata</taxon>
        <taxon>Chondrichthyes</taxon>
        <taxon>Holocephali</taxon>
        <taxon>Chimaeriformes</taxon>
        <taxon>Callorhinchidae</taxon>
        <taxon>Callorhinchus</taxon>
    </lineage>
</organism>
<dbReference type="PRINTS" id="PR00263">
    <property type="entry name" value="HBGFFGF"/>
</dbReference>
<keyword evidence="2" id="KW-0732">Signal</keyword>
<dbReference type="InterPro" id="IPR002209">
    <property type="entry name" value="Fibroblast_GF_fam"/>
</dbReference>
<dbReference type="OMA" id="RISGAHN"/>
<gene>
    <name evidence="3" type="primary">LOC103182483</name>
</gene>
<dbReference type="OrthoDB" id="5960247at2759"/>
<sequence>MFHQATHNWTCAVVLLGLLIGIGFPAPIAPRASERWETLLSRSMHPVSGRRLDLDWDREYYTGIKRVRRLYCNVGIGFHLQITSDGQINGMHQENQYSLLMISTVELGVVSLYGVKTRVFIAMNKKGRLYSTTNFNHECKFKERFLPNSYNAYESKAYVGMYIALSKHGRAKRGSKVSPVHKVAHFLPRM</sequence>
<dbReference type="KEGG" id="cmk:103182483"/>
<comment type="similarity">
    <text evidence="1 2">Belongs to the heparin-binding growth factors family.</text>
</comment>
<protein>
    <recommendedName>
        <fullName evidence="2">Fibroblast growth factor</fullName>
        <shortName evidence="2">FGF</shortName>
    </recommendedName>
</protein>
<reference evidence="4" key="2">
    <citation type="journal article" date="2007" name="PLoS Biol.">
        <title>Survey sequencing and comparative analysis of the elephant shark (Callorhinchus milii) genome.</title>
        <authorList>
            <person name="Venkatesh B."/>
            <person name="Kirkness E.F."/>
            <person name="Loh Y.H."/>
            <person name="Halpern A.L."/>
            <person name="Lee A.P."/>
            <person name="Johnson J."/>
            <person name="Dandona N."/>
            <person name="Viswanathan L.D."/>
            <person name="Tay A."/>
            <person name="Venter J.C."/>
            <person name="Strausberg R.L."/>
            <person name="Brenner S."/>
        </authorList>
    </citation>
    <scope>NUCLEOTIDE SEQUENCE [LARGE SCALE GENOMIC DNA]</scope>
</reference>
<reference evidence="4" key="3">
    <citation type="journal article" date="2014" name="Nature">
        <title>Elephant shark genome provides unique insights into gnathostome evolution.</title>
        <authorList>
            <consortium name="International Elephant Shark Genome Sequencing Consortium"/>
            <person name="Venkatesh B."/>
            <person name="Lee A.P."/>
            <person name="Ravi V."/>
            <person name="Maurya A.K."/>
            <person name="Lian M.M."/>
            <person name="Swann J.B."/>
            <person name="Ohta Y."/>
            <person name="Flajnik M.F."/>
            <person name="Sutoh Y."/>
            <person name="Kasahara M."/>
            <person name="Hoon S."/>
            <person name="Gangu V."/>
            <person name="Roy S.W."/>
            <person name="Irimia M."/>
            <person name="Korzh V."/>
            <person name="Kondrychyn I."/>
            <person name="Lim Z.W."/>
            <person name="Tay B.H."/>
            <person name="Tohari S."/>
            <person name="Kong K.W."/>
            <person name="Ho S."/>
            <person name="Lorente-Galdos B."/>
            <person name="Quilez J."/>
            <person name="Marques-Bonet T."/>
            <person name="Raney B.J."/>
            <person name="Ingham P.W."/>
            <person name="Tay A."/>
            <person name="Hillier L.W."/>
            <person name="Minx P."/>
            <person name="Boehm T."/>
            <person name="Wilson R.K."/>
            <person name="Brenner S."/>
            <person name="Warren W.C."/>
        </authorList>
    </citation>
    <scope>NUCLEOTIDE SEQUENCE [LARGE SCALE GENOMIC DNA]</scope>
</reference>
<dbReference type="Gene3D" id="2.80.10.50">
    <property type="match status" value="1"/>
</dbReference>
<evidence type="ECO:0000256" key="2">
    <source>
        <dbReference type="RuleBase" id="RU049442"/>
    </source>
</evidence>
<feature type="signal peptide" evidence="2">
    <location>
        <begin position="1"/>
        <end position="25"/>
    </location>
</feature>
<reference evidence="3" key="4">
    <citation type="submission" date="2025-08" db="UniProtKB">
        <authorList>
            <consortium name="Ensembl"/>
        </authorList>
    </citation>
    <scope>IDENTIFICATION</scope>
</reference>
<evidence type="ECO:0000313" key="4">
    <source>
        <dbReference type="Proteomes" id="UP000314986"/>
    </source>
</evidence>
<dbReference type="STRING" id="7868.ENSCMIP00000003758"/>
<reference evidence="4" key="1">
    <citation type="journal article" date="2006" name="Science">
        <title>Ancient noncoding elements conserved in the human genome.</title>
        <authorList>
            <person name="Venkatesh B."/>
            <person name="Kirkness E.F."/>
            <person name="Loh Y.H."/>
            <person name="Halpern A.L."/>
            <person name="Lee A.P."/>
            <person name="Johnson J."/>
            <person name="Dandona N."/>
            <person name="Viswanathan L.D."/>
            <person name="Tay A."/>
            <person name="Venter J.C."/>
            <person name="Strausberg R.L."/>
            <person name="Brenner S."/>
        </authorList>
    </citation>
    <scope>NUCLEOTIDE SEQUENCE [LARGE SCALE GENOMIC DNA]</scope>
</reference>
<accession>A0A4W3GJF9</accession>
<evidence type="ECO:0000313" key="3">
    <source>
        <dbReference type="Ensembl" id="ENSCMIP00000003758.1"/>
    </source>
</evidence>
<dbReference type="InParanoid" id="A0A4W3GJF9"/>
<feature type="chain" id="PRO_5021470184" description="Fibroblast growth factor" evidence="2">
    <location>
        <begin position="26"/>
        <end position="190"/>
    </location>
</feature>
<dbReference type="GeneID" id="103182483"/>
<dbReference type="Proteomes" id="UP000314986">
    <property type="component" value="Unassembled WGS sequence"/>
</dbReference>
<dbReference type="SUPFAM" id="SSF50353">
    <property type="entry name" value="Cytokine"/>
    <property type="match status" value="1"/>
</dbReference>
<dbReference type="Pfam" id="PF00167">
    <property type="entry name" value="FGF"/>
    <property type="match status" value="1"/>
</dbReference>
<dbReference type="GeneTree" id="ENSGT00940000157821"/>
<dbReference type="PANTHER" id="PTHR11486">
    <property type="entry name" value="FIBROBLAST GROWTH FACTOR"/>
    <property type="match status" value="1"/>
</dbReference>
<dbReference type="Ensembl" id="ENSCMIT00000003903.1">
    <property type="protein sequence ID" value="ENSCMIP00000003758.1"/>
    <property type="gene ID" value="ENSCMIG00000002258.1"/>
</dbReference>
<evidence type="ECO:0000256" key="1">
    <source>
        <dbReference type="ARBA" id="ARBA00007936"/>
    </source>
</evidence>
<proteinExistence type="inferred from homology"/>
<dbReference type="AlphaFoldDB" id="A0A4W3GJF9"/>
<dbReference type="PRINTS" id="PR00262">
    <property type="entry name" value="IL1HBGF"/>
</dbReference>
<dbReference type="GO" id="GO:0008083">
    <property type="term" value="F:growth factor activity"/>
    <property type="evidence" value="ECO:0007669"/>
    <property type="project" value="InterPro"/>
</dbReference>
<dbReference type="InterPro" id="IPR008996">
    <property type="entry name" value="IL1/FGF"/>
</dbReference>